<dbReference type="InterPro" id="IPR006963">
    <property type="entry name" value="Mopterin_OxRdtase_4Fe-4S_dom"/>
</dbReference>
<gene>
    <name evidence="5" type="ordered locus">Dde_2090</name>
</gene>
<dbReference type="HOGENOM" id="CLU_000422_13_3_7"/>
<dbReference type="eggNOG" id="COG0243">
    <property type="taxonomic scope" value="Bacteria"/>
</dbReference>
<dbReference type="Gene3D" id="2.20.25.90">
    <property type="entry name" value="ADC-like domains"/>
    <property type="match status" value="1"/>
</dbReference>
<keyword evidence="6" id="KW-1185">Reference proteome</keyword>
<keyword evidence="3" id="KW-0411">Iron-sulfur</keyword>
<dbReference type="Proteomes" id="UP000002710">
    <property type="component" value="Chromosome"/>
</dbReference>
<dbReference type="Gene3D" id="2.40.40.20">
    <property type="match status" value="1"/>
</dbReference>
<dbReference type="PANTHER" id="PTHR43742">
    <property type="entry name" value="TRIMETHYLAMINE-N-OXIDE REDUCTASE"/>
    <property type="match status" value="1"/>
</dbReference>
<accession>Q30ZK9</accession>
<dbReference type="KEGG" id="dde:Dde_2090"/>
<dbReference type="GO" id="GO:0016491">
    <property type="term" value="F:oxidoreductase activity"/>
    <property type="evidence" value="ECO:0007669"/>
    <property type="project" value="InterPro"/>
</dbReference>
<dbReference type="RefSeq" id="WP_011367991.1">
    <property type="nucleotide sequence ID" value="NC_007519.1"/>
</dbReference>
<reference evidence="5 6" key="1">
    <citation type="journal article" date="2011" name="J. Bacteriol.">
        <title>Complete genome sequence and updated annotation of Desulfovibrio alaskensis G20.</title>
        <authorList>
            <person name="Hauser L.J."/>
            <person name="Land M.L."/>
            <person name="Brown S.D."/>
            <person name="Larimer F."/>
            <person name="Keller K.L."/>
            <person name="Rapp-Giles B.J."/>
            <person name="Price M.N."/>
            <person name="Lin M."/>
            <person name="Bruce D.C."/>
            <person name="Detter J.C."/>
            <person name="Tapia R."/>
            <person name="Han C.S."/>
            <person name="Goodwin L.A."/>
            <person name="Cheng J.F."/>
            <person name="Pitluck S."/>
            <person name="Copeland A."/>
            <person name="Lucas S."/>
            <person name="Nolan M."/>
            <person name="Lapidus A.L."/>
            <person name="Palumbo A.V."/>
            <person name="Wall J.D."/>
        </authorList>
    </citation>
    <scope>NUCLEOTIDE SEQUENCE [LARGE SCALE GENOMIC DNA]</scope>
    <source>
        <strain evidence="6">ATCC BAA 1058 / DSM 17464 / G20</strain>
    </source>
</reference>
<dbReference type="PANTHER" id="PTHR43742:SF6">
    <property type="entry name" value="OXIDOREDUCTASE YYAE-RELATED"/>
    <property type="match status" value="1"/>
</dbReference>
<dbReference type="CDD" id="cd02775">
    <property type="entry name" value="MopB_CT"/>
    <property type="match status" value="1"/>
</dbReference>
<dbReference type="InterPro" id="IPR009010">
    <property type="entry name" value="Asp_de-COase-like_dom_sf"/>
</dbReference>
<evidence type="ECO:0000256" key="2">
    <source>
        <dbReference type="ARBA" id="ARBA00023004"/>
    </source>
</evidence>
<dbReference type="InterPro" id="IPR006656">
    <property type="entry name" value="Mopterin_OxRdtase"/>
</dbReference>
<keyword evidence="1" id="KW-0479">Metal-binding</keyword>
<dbReference type="STRING" id="207559.Dde_2090"/>
<evidence type="ECO:0000313" key="6">
    <source>
        <dbReference type="Proteomes" id="UP000002710"/>
    </source>
</evidence>
<dbReference type="Gene3D" id="3.40.50.740">
    <property type="match status" value="1"/>
</dbReference>
<dbReference type="EMBL" id="CP000112">
    <property type="protein sequence ID" value="ABB38887.1"/>
    <property type="molecule type" value="Genomic_DNA"/>
</dbReference>
<proteinExistence type="predicted"/>
<protein>
    <submittedName>
        <fullName evidence="5">Molybdopterin oxidoreductase</fullName>
    </submittedName>
</protein>
<dbReference type="SUPFAM" id="SSF53706">
    <property type="entry name" value="Formate dehydrogenase/DMSO reductase, domains 1-3"/>
    <property type="match status" value="1"/>
</dbReference>
<evidence type="ECO:0000259" key="4">
    <source>
        <dbReference type="PROSITE" id="PS51669"/>
    </source>
</evidence>
<organism evidence="5 6">
    <name type="scientific">Oleidesulfovibrio alaskensis (strain ATCC BAA-1058 / DSM 17464 / G20)</name>
    <name type="common">Desulfovibrio alaskensis</name>
    <dbReference type="NCBI Taxonomy" id="207559"/>
    <lineage>
        <taxon>Bacteria</taxon>
        <taxon>Pseudomonadati</taxon>
        <taxon>Thermodesulfobacteriota</taxon>
        <taxon>Desulfovibrionia</taxon>
        <taxon>Desulfovibrionales</taxon>
        <taxon>Desulfovibrionaceae</taxon>
        <taxon>Oleidesulfovibrio</taxon>
    </lineage>
</organism>
<evidence type="ECO:0000313" key="5">
    <source>
        <dbReference type="EMBL" id="ABB38887.1"/>
    </source>
</evidence>
<dbReference type="PROSITE" id="PS51669">
    <property type="entry name" value="4FE4S_MOW_BIS_MGD"/>
    <property type="match status" value="1"/>
</dbReference>
<dbReference type="InterPro" id="IPR050612">
    <property type="entry name" value="Prok_Mopterin_Oxidored"/>
</dbReference>
<evidence type="ECO:0000256" key="1">
    <source>
        <dbReference type="ARBA" id="ARBA00022723"/>
    </source>
</evidence>
<dbReference type="Gene3D" id="3.30.2070.10">
    <property type="entry name" value="Formate dehydrogenase/DMSO reductase"/>
    <property type="match status" value="1"/>
</dbReference>
<dbReference type="Pfam" id="PF04879">
    <property type="entry name" value="Molybdop_Fe4S4"/>
    <property type="match status" value="1"/>
</dbReference>
<dbReference type="GO" id="GO:0051536">
    <property type="term" value="F:iron-sulfur cluster binding"/>
    <property type="evidence" value="ECO:0007669"/>
    <property type="project" value="UniProtKB-KW"/>
</dbReference>
<keyword evidence="2" id="KW-0408">Iron</keyword>
<dbReference type="SMART" id="SM00926">
    <property type="entry name" value="Molybdop_Fe4S4"/>
    <property type="match status" value="1"/>
</dbReference>
<dbReference type="CDD" id="cd02766">
    <property type="entry name" value="MopB_3"/>
    <property type="match status" value="1"/>
</dbReference>
<feature type="domain" description="4Fe-4S Mo/W bis-MGD-type" evidence="4">
    <location>
        <begin position="1"/>
        <end position="58"/>
    </location>
</feature>
<dbReference type="AlphaFoldDB" id="Q30ZK9"/>
<dbReference type="GO" id="GO:0046872">
    <property type="term" value="F:metal ion binding"/>
    <property type="evidence" value="ECO:0007669"/>
    <property type="project" value="UniProtKB-KW"/>
</dbReference>
<sequence>MTQLVTGCTLDCPDCCSMVAVPRQDGTLSIQGNPAHPFTQGLICGKGKNFVQRLQSSERITTPLVRRNGTLRKASWDEALSVCAAKIDALRATPEKMLHIRGAGTRGVLFDAAGELPARLRMAATHGSLCDETGIEACKADFGSLNMNHPHDLFNADRIVNWGRDISRSSVHLAKIVNEARKKGTQVLLISPCPSGAAGYADEVITVRPGTDRFLAAAAARRLLTRPGFRQRLLRCSANADAYLACLDAMDEHALLTACDVSTAALEKLTDWYADTDAAVSTLLGWGLQRYIRGAQNVRHINALAMISGHIGKNGAGVFYNISSSRNFNRQWMQDLPEPSRRLSLPRIGQELAGAAPPVELVLCRGINFVNQCPDSHTTAAALRHAFVIVLDAFMNDTAALADVLLPCSLMLEREEIVGSFMHNQINYCAPVFPPPGECRDDFDILDELGSRLSEPVRLPDRETCLRRALDSPLLQTTLSRLRQEGFATAEHPFIAYEGMRTDHQDGLFHCVAELSPDKEDSGDYPFFLLTLISRNTLHSQIPAGMQQGLPELAAAPCAAQAAGIADGEAALLCTPGGQMQVTVRFDPAIHPSAVRLRRGGWVSRGWGANGLTAPLVTDAGEGAAFYSQKAAIKKLQAEPPHPQA</sequence>
<name>Q30ZK9_OLEA2</name>
<evidence type="ECO:0000256" key="3">
    <source>
        <dbReference type="ARBA" id="ARBA00023014"/>
    </source>
</evidence>
<dbReference type="SUPFAM" id="SSF50692">
    <property type="entry name" value="ADC-like"/>
    <property type="match status" value="1"/>
</dbReference>
<dbReference type="Gene3D" id="3.40.228.10">
    <property type="entry name" value="Dimethylsulfoxide Reductase, domain 2"/>
    <property type="match status" value="1"/>
</dbReference>
<dbReference type="Pfam" id="PF00384">
    <property type="entry name" value="Molybdopterin"/>
    <property type="match status" value="1"/>
</dbReference>